<keyword evidence="4" id="KW-1185">Reference proteome</keyword>
<dbReference type="GO" id="GO:0046332">
    <property type="term" value="F:SMAD binding"/>
    <property type="evidence" value="ECO:0007669"/>
    <property type="project" value="InterPro"/>
</dbReference>
<evidence type="ECO:0000313" key="4">
    <source>
        <dbReference type="Proteomes" id="UP000271974"/>
    </source>
</evidence>
<feature type="compositionally biased region" description="Acidic residues" evidence="1">
    <location>
        <begin position="379"/>
        <end position="415"/>
    </location>
</feature>
<gene>
    <name evidence="3" type="ORF">EGW08_010640</name>
</gene>
<feature type="compositionally biased region" description="Basic residues" evidence="1">
    <location>
        <begin position="118"/>
        <end position="143"/>
    </location>
</feature>
<feature type="region of interest" description="Disordered" evidence="1">
    <location>
        <begin position="1"/>
        <end position="62"/>
    </location>
</feature>
<evidence type="ECO:0000256" key="1">
    <source>
        <dbReference type="SAM" id="MobiDB-lite"/>
    </source>
</evidence>
<dbReference type="Pfam" id="PF08782">
    <property type="entry name" value="c-SKI_SMAD_bind"/>
    <property type="match status" value="1"/>
</dbReference>
<dbReference type="Gene3D" id="3.10.390.10">
    <property type="entry name" value="SAND domain-like"/>
    <property type="match status" value="1"/>
</dbReference>
<name>A0A3S0ZN16_ELYCH</name>
<feature type="compositionally biased region" description="Low complexity" evidence="1">
    <location>
        <begin position="204"/>
        <end position="216"/>
    </location>
</feature>
<feature type="region of interest" description="Disordered" evidence="1">
    <location>
        <begin position="441"/>
        <end position="581"/>
    </location>
</feature>
<dbReference type="InterPro" id="IPR010919">
    <property type="entry name" value="SAND-like_dom_sf"/>
</dbReference>
<evidence type="ECO:0000259" key="2">
    <source>
        <dbReference type="Pfam" id="PF08782"/>
    </source>
</evidence>
<reference evidence="3 4" key="1">
    <citation type="submission" date="2019-01" db="EMBL/GenBank/DDBJ databases">
        <title>A draft genome assembly of the solar-powered sea slug Elysia chlorotica.</title>
        <authorList>
            <person name="Cai H."/>
            <person name="Li Q."/>
            <person name="Fang X."/>
            <person name="Li J."/>
            <person name="Curtis N.E."/>
            <person name="Altenburger A."/>
            <person name="Shibata T."/>
            <person name="Feng M."/>
            <person name="Maeda T."/>
            <person name="Schwartz J.A."/>
            <person name="Shigenobu S."/>
            <person name="Lundholm N."/>
            <person name="Nishiyama T."/>
            <person name="Yang H."/>
            <person name="Hasebe M."/>
            <person name="Li S."/>
            <person name="Pierce S.K."/>
            <person name="Wang J."/>
        </authorList>
    </citation>
    <scope>NUCLEOTIDE SEQUENCE [LARGE SCALE GENOMIC DNA]</scope>
    <source>
        <strain evidence="3">EC2010</strain>
        <tissue evidence="3">Whole organism of an adult</tissue>
    </source>
</reference>
<dbReference type="Proteomes" id="UP000271974">
    <property type="component" value="Unassembled WGS sequence"/>
</dbReference>
<dbReference type="AlphaFoldDB" id="A0A3S0ZN16"/>
<feature type="compositionally biased region" description="Basic residues" evidence="1">
    <location>
        <begin position="100"/>
        <end position="109"/>
    </location>
</feature>
<feature type="compositionally biased region" description="Low complexity" evidence="1">
    <location>
        <begin position="223"/>
        <end position="238"/>
    </location>
</feature>
<organism evidence="3 4">
    <name type="scientific">Elysia chlorotica</name>
    <name type="common">Eastern emerald elysia</name>
    <name type="synonym">Sea slug</name>
    <dbReference type="NCBI Taxonomy" id="188477"/>
    <lineage>
        <taxon>Eukaryota</taxon>
        <taxon>Metazoa</taxon>
        <taxon>Spiralia</taxon>
        <taxon>Lophotrochozoa</taxon>
        <taxon>Mollusca</taxon>
        <taxon>Gastropoda</taxon>
        <taxon>Heterobranchia</taxon>
        <taxon>Euthyneura</taxon>
        <taxon>Panpulmonata</taxon>
        <taxon>Sacoglossa</taxon>
        <taxon>Placobranchoidea</taxon>
        <taxon>Plakobranchidae</taxon>
        <taxon>Elysia</taxon>
    </lineage>
</organism>
<accession>A0A3S0ZN16</accession>
<evidence type="ECO:0000313" key="3">
    <source>
        <dbReference type="EMBL" id="RUS81588.1"/>
    </source>
</evidence>
<feature type="region of interest" description="Disordered" evidence="1">
    <location>
        <begin position="89"/>
        <end position="248"/>
    </location>
</feature>
<protein>
    <recommendedName>
        <fullName evidence="2">c-SKI SMAD4-binding domain-containing protein</fullName>
    </recommendedName>
</protein>
<proteinExistence type="predicted"/>
<feature type="compositionally biased region" description="Pro residues" evidence="1">
    <location>
        <begin position="522"/>
        <end position="534"/>
    </location>
</feature>
<feature type="region of interest" description="Disordered" evidence="1">
    <location>
        <begin position="375"/>
        <end position="417"/>
    </location>
</feature>
<dbReference type="EMBL" id="RQTK01000328">
    <property type="protein sequence ID" value="RUS81588.1"/>
    <property type="molecule type" value="Genomic_DNA"/>
</dbReference>
<sequence length="581" mass="62616">MGASSPAVAGMPANPERPTDAAGQTRSRRTHGVGESVPVEQSLKVSKDDSGANQNKRTRHKKVNYLEMLKGEEKLPSEDLILETIEAVVKSAPDYVHSEKSKKKKSKKSRRDDSPHEKRSKGSKSKSSSKKKRDKKSHKHGHKDRLSSSSKQSSKNLASDHSPLKHGASSFDSSDSSAEPAAKKFKPLKLKVNSLLNFPGSKRPATSSPTSSPTPAKKGGLFSRSNSLVSPSSPVASRPVPPSLGSAAQSQSQCVAGAQQAASPRVLAVAHQAASALPSGETRLPSQPADIHLDLFTRPSSACVRCRTCSQFLSVPHFMRHHHVAMDNQWLASEAAHRILVPLASSDASGKKQLGMSEREQRLWEEFHRLQEAIGGFGEGDDESDSDVDFEDDDDEDDHMEEEEDGEDDEDDNSQDEAAGLQYSHKPAQNLILPSAAPLGGQSYVVSQSNHDKSRRSVGSENADKDRAASIGVKDSISVNPLQAKKRSQPSEASLAKAGLVRREPPPSPSPITSNTERSPVYPVPAPAVAPPPTSVSSSGANVRHSGRRRKSKQFFDIENYDTVPQKPLEDGHVHSSTPYG</sequence>
<feature type="domain" description="c-SKI SMAD4-binding" evidence="2">
    <location>
        <begin position="293"/>
        <end position="344"/>
    </location>
</feature>
<dbReference type="InterPro" id="IPR014890">
    <property type="entry name" value="c-SKI_SMAD4-bd_dom"/>
</dbReference>
<comment type="caution">
    <text evidence="3">The sequence shown here is derived from an EMBL/GenBank/DDBJ whole genome shotgun (WGS) entry which is preliminary data.</text>
</comment>